<dbReference type="SUPFAM" id="SSF52540">
    <property type="entry name" value="P-loop containing nucleoside triphosphate hydrolases"/>
    <property type="match status" value="1"/>
</dbReference>
<keyword evidence="5" id="KW-0378">Hydrolase</keyword>
<dbReference type="AlphaFoldDB" id="A0A6I9QAS6"/>
<dbReference type="InterPro" id="IPR045055">
    <property type="entry name" value="DNA2/NAM7-like"/>
</dbReference>
<keyword evidence="5" id="KW-0067">ATP-binding</keyword>
<dbReference type="Pfam" id="PF13086">
    <property type="entry name" value="AAA_11"/>
    <property type="match status" value="1"/>
</dbReference>
<dbReference type="InterPro" id="IPR045529">
    <property type="entry name" value="DUF6469"/>
</dbReference>
<feature type="domain" description="DNA2/NAM7 helicase helicase" evidence="1">
    <location>
        <begin position="173"/>
        <end position="433"/>
    </location>
</feature>
<keyword evidence="5" id="KW-0547">Nucleotide-binding</keyword>
<keyword evidence="5" id="KW-0347">Helicase</keyword>
<organism evidence="4 5">
    <name type="scientific">Elaeis guineensis var. tenera</name>
    <name type="common">Oil palm</name>
    <dbReference type="NCBI Taxonomy" id="51953"/>
    <lineage>
        <taxon>Eukaryota</taxon>
        <taxon>Viridiplantae</taxon>
        <taxon>Streptophyta</taxon>
        <taxon>Embryophyta</taxon>
        <taxon>Tracheophyta</taxon>
        <taxon>Spermatophyta</taxon>
        <taxon>Magnoliopsida</taxon>
        <taxon>Liliopsida</taxon>
        <taxon>Arecaceae</taxon>
        <taxon>Arecoideae</taxon>
        <taxon>Cocoseae</taxon>
        <taxon>Elaeidinae</taxon>
        <taxon>Elaeis</taxon>
    </lineage>
</organism>
<dbReference type="Gene3D" id="3.40.50.300">
    <property type="entry name" value="P-loop containing nucleotide triphosphate hydrolases"/>
    <property type="match status" value="2"/>
</dbReference>
<keyword evidence="4" id="KW-1185">Reference proteome</keyword>
<accession>A0A6I9QAS6</accession>
<sequence>METISNAPYSEIVSIEEASSQEFYDIRVHCWKNESINGGKEIYKPMPYDVFILSNIKLETVSDLKRNGSLFNLCSIVKVEEDGGSTTDFKVRASKHIEISDGMKQSLFMIFLGNITTNSRIWKSLHVGSLATGNLTIIKDVLCPDSSVCDACVLCSSESRNTNNMCLDGASELNDLQISAVLGSISEMQCNHKCSVKLIWGPPGTGKTKIVSKLLWAVLGMKHKVLTCTSTHVAIWEVTSCLLKVAKKNKQGSRGTIPLYTNWEIFSSSFISRKEFEDMATLLNELENFKKLLSEASFVDKELQEIFMQLEGNRLDSLQGWQCKSSLQFLICEARCECLRLLKAVKDSIHISYFHEKNLIREFCLQNASLIFCTASSSFELLSVQIQPLDLIIIDDASQLKECESAIPLQLQGLKHAVLVGDENQLPAMVKSKVSEAAGLGRSLFQRLSSLGISKQLLEVQYRMHPSISLFPNAEFYSGKMLDGPNVKTKAYERQFLPGIMFGPFSFINVTHGEEEVDDVSHSIKNMVEVGVVLQIVRRHCLWIVGNGETIVKCHSVWEALVRSAKDRGCLFDADQDKILAKAILDAKSEDCVDNLLNSDSILLAGAKWKGDGCAVALTVIREDCLQGDSDW</sequence>
<feature type="domain" description="DNA2/NAM7 helicase-like C-terminal" evidence="2">
    <location>
        <begin position="440"/>
        <end position="539"/>
    </location>
</feature>
<dbReference type="RefSeq" id="XP_010905727.1">
    <property type="nucleotide sequence ID" value="XM_010907425.1"/>
</dbReference>
<dbReference type="InterPro" id="IPR041679">
    <property type="entry name" value="DNA2/NAM7-like_C"/>
</dbReference>
<dbReference type="InParanoid" id="A0A6I9QAS6"/>
<dbReference type="PANTHER" id="PTHR10887:SF515">
    <property type="entry name" value="P-LOOP CONTAINING NUCLEOSIDE TRIPHOSPHATE HYDROLASES SUPERFAMILY PROTEIN"/>
    <property type="match status" value="1"/>
</dbReference>
<dbReference type="PANTHER" id="PTHR10887">
    <property type="entry name" value="DNA2/NAM7 HELICASE FAMILY"/>
    <property type="match status" value="1"/>
</dbReference>
<proteinExistence type="predicted"/>
<evidence type="ECO:0000259" key="2">
    <source>
        <dbReference type="Pfam" id="PF13087"/>
    </source>
</evidence>
<dbReference type="Proteomes" id="UP000504607">
    <property type="component" value="Unplaced"/>
</dbReference>
<name>A0A6I9QAS6_ELAGV</name>
<reference evidence="5" key="1">
    <citation type="submission" date="2025-08" db="UniProtKB">
        <authorList>
            <consortium name="RefSeq"/>
        </authorList>
    </citation>
    <scope>IDENTIFICATION</scope>
</reference>
<evidence type="ECO:0000313" key="4">
    <source>
        <dbReference type="Proteomes" id="UP000504607"/>
    </source>
</evidence>
<evidence type="ECO:0000259" key="1">
    <source>
        <dbReference type="Pfam" id="PF13086"/>
    </source>
</evidence>
<dbReference type="InterPro" id="IPR041677">
    <property type="entry name" value="DNA2/NAM7_AAA_11"/>
</dbReference>
<gene>
    <name evidence="5" type="primary">LOC105032849</name>
</gene>
<evidence type="ECO:0000259" key="3">
    <source>
        <dbReference type="Pfam" id="PF20073"/>
    </source>
</evidence>
<dbReference type="GO" id="GO:0004386">
    <property type="term" value="F:helicase activity"/>
    <property type="evidence" value="ECO:0007669"/>
    <property type="project" value="UniProtKB-KW"/>
</dbReference>
<dbReference type="OrthoDB" id="6513042at2759"/>
<dbReference type="Pfam" id="PF13087">
    <property type="entry name" value="AAA_12"/>
    <property type="match status" value="1"/>
</dbReference>
<evidence type="ECO:0000313" key="5">
    <source>
        <dbReference type="RefSeq" id="XP_010905727.1"/>
    </source>
</evidence>
<dbReference type="Pfam" id="PF20073">
    <property type="entry name" value="DUF6469"/>
    <property type="match status" value="1"/>
</dbReference>
<feature type="domain" description="DUF6469" evidence="3">
    <location>
        <begin position="8"/>
        <end position="127"/>
    </location>
</feature>
<dbReference type="InterPro" id="IPR027417">
    <property type="entry name" value="P-loop_NTPase"/>
</dbReference>
<protein>
    <submittedName>
        <fullName evidence="5">Probable helicase MAGATAMA 3</fullName>
    </submittedName>
</protein>